<evidence type="ECO:0000259" key="3">
    <source>
        <dbReference type="Pfam" id="PF00588"/>
    </source>
</evidence>
<evidence type="ECO:0000256" key="2">
    <source>
        <dbReference type="ARBA" id="ARBA00022679"/>
    </source>
</evidence>
<feature type="domain" description="Thiostrepton-resistance methylase N-terminal" evidence="4">
    <location>
        <begin position="13"/>
        <end position="118"/>
    </location>
</feature>
<dbReference type="InterPro" id="IPR001537">
    <property type="entry name" value="SpoU_MeTrfase"/>
</dbReference>
<feature type="domain" description="tRNA/rRNA methyltransferase SpoU type" evidence="3">
    <location>
        <begin position="125"/>
        <end position="265"/>
    </location>
</feature>
<gene>
    <name evidence="5" type="ORF">H9830_02845</name>
</gene>
<evidence type="ECO:0000313" key="6">
    <source>
        <dbReference type="Proteomes" id="UP000824005"/>
    </source>
</evidence>
<accession>A0A9D1YT60</accession>
<dbReference type="Pfam" id="PF04705">
    <property type="entry name" value="TSNR_N"/>
    <property type="match status" value="1"/>
</dbReference>
<dbReference type="Gene3D" id="3.40.1280.10">
    <property type="match status" value="1"/>
</dbReference>
<reference evidence="5" key="1">
    <citation type="journal article" date="2021" name="PeerJ">
        <title>Extensive microbial diversity within the chicken gut microbiome revealed by metagenomics and culture.</title>
        <authorList>
            <person name="Gilroy R."/>
            <person name="Ravi A."/>
            <person name="Getino M."/>
            <person name="Pursley I."/>
            <person name="Horton D.L."/>
            <person name="Alikhan N.F."/>
            <person name="Baker D."/>
            <person name="Gharbi K."/>
            <person name="Hall N."/>
            <person name="Watson M."/>
            <person name="Adriaenssens E.M."/>
            <person name="Foster-Nyarko E."/>
            <person name="Jarju S."/>
            <person name="Secka A."/>
            <person name="Antonio M."/>
            <person name="Oren A."/>
            <person name="Chaudhuri R.R."/>
            <person name="La Ragione R."/>
            <person name="Hildebrand F."/>
            <person name="Pallen M.J."/>
        </authorList>
    </citation>
    <scope>NUCLEOTIDE SEQUENCE</scope>
    <source>
        <strain evidence="5">ChiGjej1B1-98</strain>
    </source>
</reference>
<dbReference type="Proteomes" id="UP000824005">
    <property type="component" value="Unassembled WGS sequence"/>
</dbReference>
<proteinExistence type="predicted"/>
<evidence type="ECO:0000256" key="1">
    <source>
        <dbReference type="ARBA" id="ARBA00022603"/>
    </source>
</evidence>
<name>A0A9D1YT60_9MICO</name>
<dbReference type="Gene3D" id="3.30.1330.30">
    <property type="match status" value="1"/>
</dbReference>
<dbReference type="InterPro" id="IPR029026">
    <property type="entry name" value="tRNA_m1G_MTases_N"/>
</dbReference>
<reference evidence="5" key="2">
    <citation type="submission" date="2021-04" db="EMBL/GenBank/DDBJ databases">
        <authorList>
            <person name="Gilroy R."/>
        </authorList>
    </citation>
    <scope>NUCLEOTIDE SEQUENCE</scope>
    <source>
        <strain evidence="5">ChiGjej1B1-98</strain>
    </source>
</reference>
<evidence type="ECO:0000259" key="4">
    <source>
        <dbReference type="Pfam" id="PF04705"/>
    </source>
</evidence>
<dbReference type="AlphaFoldDB" id="A0A9D1YT60"/>
<dbReference type="InterPro" id="IPR029064">
    <property type="entry name" value="Ribosomal_eL30-like_sf"/>
</dbReference>
<dbReference type="InterPro" id="IPR051259">
    <property type="entry name" value="rRNA_Methyltransferase"/>
</dbReference>
<dbReference type="GO" id="GO:0008649">
    <property type="term" value="F:rRNA methyltransferase activity"/>
    <property type="evidence" value="ECO:0007669"/>
    <property type="project" value="InterPro"/>
</dbReference>
<dbReference type="EMBL" id="DXDC01000085">
    <property type="protein sequence ID" value="HIY65198.1"/>
    <property type="molecule type" value="Genomic_DNA"/>
</dbReference>
<keyword evidence="2" id="KW-0808">Transferase</keyword>
<keyword evidence="1 5" id="KW-0489">Methyltransferase</keyword>
<sequence length="272" mass="29254">MTRASHAHSDSRVVDSARHPVARRIADVLRTKSARPKVCIIDDFENIEQAVRGGVELDSLYATASAQGSMLRELHGVGSDVPRYVLDDGVAANLFGGQKRSRMFALARAPKPAGLRDLLRASGDILVLDGVRMLGNVGAITRTARAFGAAGVVVLESGLSTALDRRLIRASRGLVFTIPVVLATRERFIHFNEQERLSLAQFCADAPDSLHDIGRVRERLALVLGSERDGVSEEIGSLTTRRYAIPMEPGVESLNVSVAAGIALHARSASRS</sequence>
<dbReference type="PANTHER" id="PTHR43191">
    <property type="entry name" value="RRNA METHYLTRANSFERASE 3"/>
    <property type="match status" value="1"/>
</dbReference>
<dbReference type="InterPro" id="IPR006795">
    <property type="entry name" value="Thiostrepton-R_Mease_TSNR_N"/>
</dbReference>
<dbReference type="PANTHER" id="PTHR43191:SF2">
    <property type="entry name" value="RRNA METHYLTRANSFERASE 3, MITOCHONDRIAL"/>
    <property type="match status" value="1"/>
</dbReference>
<comment type="caution">
    <text evidence="5">The sequence shown here is derived from an EMBL/GenBank/DDBJ whole genome shotgun (WGS) entry which is preliminary data.</text>
</comment>
<protein>
    <submittedName>
        <fullName evidence="5">NshR/TsnR family 23S rRNA methyltransferase</fullName>
    </submittedName>
</protein>
<organism evidence="5 6">
    <name type="scientific">Candidatus Agrococcus pullicola</name>
    <dbReference type="NCBI Taxonomy" id="2838429"/>
    <lineage>
        <taxon>Bacteria</taxon>
        <taxon>Bacillati</taxon>
        <taxon>Actinomycetota</taxon>
        <taxon>Actinomycetes</taxon>
        <taxon>Micrococcales</taxon>
        <taxon>Microbacteriaceae</taxon>
        <taxon>Agrococcus</taxon>
    </lineage>
</organism>
<dbReference type="SUPFAM" id="SSF75217">
    <property type="entry name" value="alpha/beta knot"/>
    <property type="match status" value="1"/>
</dbReference>
<evidence type="ECO:0000313" key="5">
    <source>
        <dbReference type="EMBL" id="HIY65198.1"/>
    </source>
</evidence>
<dbReference type="Pfam" id="PF00588">
    <property type="entry name" value="SpoU_methylase"/>
    <property type="match status" value="1"/>
</dbReference>
<dbReference type="GO" id="GO:0003723">
    <property type="term" value="F:RNA binding"/>
    <property type="evidence" value="ECO:0007669"/>
    <property type="project" value="InterPro"/>
</dbReference>
<dbReference type="GO" id="GO:0046677">
    <property type="term" value="P:response to antibiotic"/>
    <property type="evidence" value="ECO:0007669"/>
    <property type="project" value="InterPro"/>
</dbReference>
<dbReference type="InterPro" id="IPR029028">
    <property type="entry name" value="Alpha/beta_knot_MTases"/>
</dbReference>